<dbReference type="PROSITE" id="PS52029">
    <property type="entry name" value="LD_TPASE"/>
    <property type="match status" value="1"/>
</dbReference>
<dbReference type="Pfam" id="PF01471">
    <property type="entry name" value="PG_binding_1"/>
    <property type="match status" value="1"/>
</dbReference>
<dbReference type="SUPFAM" id="SSF141523">
    <property type="entry name" value="L,D-transpeptidase catalytic domain-like"/>
    <property type="match status" value="1"/>
</dbReference>
<dbReference type="EMBL" id="JAGISH010000002">
    <property type="protein sequence ID" value="MBP0481994.1"/>
    <property type="molecule type" value="Genomic_DNA"/>
</dbReference>
<dbReference type="InterPro" id="IPR052905">
    <property type="entry name" value="LD-transpeptidase_YkuD-like"/>
</dbReference>
<keyword evidence="11" id="KW-1185">Reference proteome</keyword>
<feature type="active site" description="Nucleophile" evidence="7">
    <location>
        <position position="456"/>
    </location>
</feature>
<dbReference type="PANTHER" id="PTHR41533">
    <property type="entry name" value="L,D-TRANSPEPTIDASE HI_1667-RELATED"/>
    <property type="match status" value="1"/>
</dbReference>
<dbReference type="GO" id="GO:0071555">
    <property type="term" value="P:cell wall organization"/>
    <property type="evidence" value="ECO:0007669"/>
    <property type="project" value="UniProtKB-UniRule"/>
</dbReference>
<dbReference type="InterPro" id="IPR045380">
    <property type="entry name" value="LD_TPept_scaffold_dom"/>
</dbReference>
<feature type="domain" description="L,D-TPase catalytic" evidence="9">
    <location>
        <begin position="306"/>
        <end position="481"/>
    </location>
</feature>
<dbReference type="InterPro" id="IPR005490">
    <property type="entry name" value="LD_TPept_cat_dom"/>
</dbReference>
<dbReference type="Gene3D" id="1.10.101.10">
    <property type="entry name" value="PGBD-like superfamily/PGBD"/>
    <property type="match status" value="1"/>
</dbReference>
<dbReference type="Pfam" id="PF03734">
    <property type="entry name" value="YkuD"/>
    <property type="match status" value="1"/>
</dbReference>
<dbReference type="GO" id="GO:0008360">
    <property type="term" value="P:regulation of cell shape"/>
    <property type="evidence" value="ECO:0007669"/>
    <property type="project" value="UniProtKB-UniRule"/>
</dbReference>
<feature type="active site" description="Proton donor/acceptor" evidence="7">
    <location>
        <position position="437"/>
    </location>
</feature>
<reference evidence="10" key="1">
    <citation type="submission" date="2021-03" db="EMBL/GenBank/DDBJ databases">
        <title>Sagittula salina sp. nov. strain M10.9X isolated from the marine waste.</title>
        <authorList>
            <person name="Satari L."/>
            <person name="Molina-Menor E."/>
            <person name="Vidal-Verdu A."/>
            <person name="Pascual J."/>
            <person name="Pereto J."/>
            <person name="Porcar M."/>
        </authorList>
    </citation>
    <scope>NUCLEOTIDE SEQUENCE</scope>
    <source>
        <strain evidence="10">M10.9X</strain>
    </source>
</reference>
<evidence type="ECO:0000256" key="7">
    <source>
        <dbReference type="PROSITE-ProRule" id="PRU01373"/>
    </source>
</evidence>
<keyword evidence="3" id="KW-0808">Transferase</keyword>
<dbReference type="InterPro" id="IPR036365">
    <property type="entry name" value="PGBD-like_sf"/>
</dbReference>
<dbReference type="InterPro" id="IPR036366">
    <property type="entry name" value="PGBDSf"/>
</dbReference>
<protein>
    <submittedName>
        <fullName evidence="10">L,D-transpeptidase family protein</fullName>
    </submittedName>
</protein>
<dbReference type="AlphaFoldDB" id="A0A940MS45"/>
<accession>A0A940MS45</accession>
<dbReference type="Pfam" id="PF20142">
    <property type="entry name" value="Scaffold"/>
    <property type="match status" value="1"/>
</dbReference>
<dbReference type="Proteomes" id="UP000675940">
    <property type="component" value="Unassembled WGS sequence"/>
</dbReference>
<dbReference type="SUPFAM" id="SSF47090">
    <property type="entry name" value="PGBD-like"/>
    <property type="match status" value="1"/>
</dbReference>
<feature type="signal peptide" evidence="8">
    <location>
        <begin position="1"/>
        <end position="31"/>
    </location>
</feature>
<evidence type="ECO:0000256" key="5">
    <source>
        <dbReference type="ARBA" id="ARBA00022984"/>
    </source>
</evidence>
<comment type="caution">
    <text evidence="10">The sequence shown here is derived from an EMBL/GenBank/DDBJ whole genome shotgun (WGS) entry which is preliminary data.</text>
</comment>
<dbReference type="GO" id="GO:0004180">
    <property type="term" value="F:carboxypeptidase activity"/>
    <property type="evidence" value="ECO:0007669"/>
    <property type="project" value="UniProtKB-ARBA"/>
</dbReference>
<comment type="pathway">
    <text evidence="1 7">Cell wall biogenesis; peptidoglycan biosynthesis.</text>
</comment>
<comment type="similarity">
    <text evidence="2">Belongs to the YkuD family.</text>
</comment>
<keyword evidence="8" id="KW-0732">Signal</keyword>
<keyword evidence="5 7" id="KW-0573">Peptidoglycan synthesis</keyword>
<name>A0A940MS45_9RHOB</name>
<organism evidence="10 11">
    <name type="scientific">Sagittula salina</name>
    <dbReference type="NCBI Taxonomy" id="2820268"/>
    <lineage>
        <taxon>Bacteria</taxon>
        <taxon>Pseudomonadati</taxon>
        <taxon>Pseudomonadota</taxon>
        <taxon>Alphaproteobacteria</taxon>
        <taxon>Rhodobacterales</taxon>
        <taxon>Roseobacteraceae</taxon>
        <taxon>Sagittula</taxon>
    </lineage>
</organism>
<evidence type="ECO:0000256" key="6">
    <source>
        <dbReference type="ARBA" id="ARBA00023316"/>
    </source>
</evidence>
<dbReference type="Gene3D" id="2.40.440.10">
    <property type="entry name" value="L,D-transpeptidase catalytic domain-like"/>
    <property type="match status" value="1"/>
</dbReference>
<dbReference type="GO" id="GO:0016740">
    <property type="term" value="F:transferase activity"/>
    <property type="evidence" value="ECO:0007669"/>
    <property type="project" value="UniProtKB-KW"/>
</dbReference>
<evidence type="ECO:0000259" key="9">
    <source>
        <dbReference type="PROSITE" id="PS52029"/>
    </source>
</evidence>
<evidence type="ECO:0000313" key="10">
    <source>
        <dbReference type="EMBL" id="MBP0481994.1"/>
    </source>
</evidence>
<proteinExistence type="inferred from homology"/>
<gene>
    <name evidence="10" type="ORF">J5474_05750</name>
</gene>
<dbReference type="PANTHER" id="PTHR41533:SF2">
    <property type="entry name" value="BLR7131 PROTEIN"/>
    <property type="match status" value="1"/>
</dbReference>
<dbReference type="CDD" id="cd16913">
    <property type="entry name" value="YkuD_like"/>
    <property type="match status" value="1"/>
</dbReference>
<dbReference type="InterPro" id="IPR002477">
    <property type="entry name" value="Peptidoglycan-bd-like"/>
</dbReference>
<feature type="chain" id="PRO_5037176081" evidence="8">
    <location>
        <begin position="32"/>
        <end position="546"/>
    </location>
</feature>
<evidence type="ECO:0000256" key="1">
    <source>
        <dbReference type="ARBA" id="ARBA00004752"/>
    </source>
</evidence>
<evidence type="ECO:0000256" key="2">
    <source>
        <dbReference type="ARBA" id="ARBA00005992"/>
    </source>
</evidence>
<evidence type="ECO:0000256" key="8">
    <source>
        <dbReference type="SAM" id="SignalP"/>
    </source>
</evidence>
<keyword evidence="6 7" id="KW-0961">Cell wall biogenesis/degradation</keyword>
<evidence type="ECO:0000313" key="11">
    <source>
        <dbReference type="Proteomes" id="UP000675940"/>
    </source>
</evidence>
<evidence type="ECO:0000256" key="3">
    <source>
        <dbReference type="ARBA" id="ARBA00022679"/>
    </source>
</evidence>
<sequence length="546" mass="60910">MNGTKLGRVSTGGLRAVVLAGLMLAGTPTLAAPQAFAFEVTAYKQALAESLGEEEGIAAFYRARNFDPIWTGADDASRARRLALIEAFGMADVHGLPTAKYDARNLLNKMAVARTERDRGLLEVSLSRLFISFANDLQSGIIDDPGRVDSQIKRELPRRAPADLLARLASERPDMIFRSLVPPTQEYSRLMRAKLELEHTIRQGGWGATVPAAKLERGDTGEIVVALRNRLEAMGYLKPSLTARYDSDMEAAVRLFQADHGLAEDGVAGGATMGEINVAPEDRLKSVIVAMERERWLNLPEGRGKRHILVNLVDFHARIIDDDKVTFETRSVIGHQEHDRRTPEFSDEMTHMVINPFWYVPRSIIVKEYLPLLRSNPGAVGHLEIIDARGRVVSRGQGFAQYSGSSFPFSMRQRPGPRNALGSVKFMFPNKYNIYLHDTPSQSLFSQTVRTFSHGCIRLDDPHEFAYALLAPQEADPVNFFQSTLRTGRNAKVTLDTPVPVHLIYRTAFTKAKGHVNYRADVYGRDAEIWRALQNEGVSLMSHWES</sequence>
<evidence type="ECO:0000256" key="4">
    <source>
        <dbReference type="ARBA" id="ARBA00022960"/>
    </source>
</evidence>
<keyword evidence="4 7" id="KW-0133">Cell shape</keyword>
<dbReference type="GO" id="GO:0009252">
    <property type="term" value="P:peptidoglycan biosynthetic process"/>
    <property type="evidence" value="ECO:0007669"/>
    <property type="project" value="UniProtKB-KW"/>
</dbReference>
<dbReference type="InterPro" id="IPR038063">
    <property type="entry name" value="Transpep_catalytic_dom"/>
</dbReference>